<dbReference type="PANTHER" id="PTHR37534:SF49">
    <property type="entry name" value="LYSINE BIOSYNTHESIS REGULATORY PROTEIN LYS14"/>
    <property type="match status" value="1"/>
</dbReference>
<dbReference type="Pfam" id="PF11951">
    <property type="entry name" value="Fungal_trans_2"/>
    <property type="match status" value="1"/>
</dbReference>
<evidence type="ECO:0008006" key="5">
    <source>
        <dbReference type="Google" id="ProtNLM"/>
    </source>
</evidence>
<name>A0A6A6R8H2_9PEZI</name>
<organism evidence="3 4">
    <name type="scientific">Lophium mytilinum</name>
    <dbReference type="NCBI Taxonomy" id="390894"/>
    <lineage>
        <taxon>Eukaryota</taxon>
        <taxon>Fungi</taxon>
        <taxon>Dikarya</taxon>
        <taxon>Ascomycota</taxon>
        <taxon>Pezizomycotina</taxon>
        <taxon>Dothideomycetes</taxon>
        <taxon>Pleosporomycetidae</taxon>
        <taxon>Mytilinidiales</taxon>
        <taxon>Mytilinidiaceae</taxon>
        <taxon>Lophium</taxon>
    </lineage>
</organism>
<dbReference type="GO" id="GO:0000976">
    <property type="term" value="F:transcription cis-regulatory region binding"/>
    <property type="evidence" value="ECO:0007669"/>
    <property type="project" value="TreeGrafter"/>
</dbReference>
<comment type="subcellular location">
    <subcellularLocation>
        <location evidence="1">Nucleus</location>
    </subcellularLocation>
</comment>
<dbReference type="AlphaFoldDB" id="A0A6A6R8H2"/>
<dbReference type="EMBL" id="MU004183">
    <property type="protein sequence ID" value="KAF2500053.1"/>
    <property type="molecule type" value="Genomic_DNA"/>
</dbReference>
<evidence type="ECO:0000313" key="4">
    <source>
        <dbReference type="Proteomes" id="UP000799750"/>
    </source>
</evidence>
<dbReference type="GO" id="GO:0005634">
    <property type="term" value="C:nucleus"/>
    <property type="evidence" value="ECO:0007669"/>
    <property type="project" value="UniProtKB-SubCell"/>
</dbReference>
<protein>
    <recommendedName>
        <fullName evidence="5">Fungal-specific transcription factor domain-containing protein</fullName>
    </recommendedName>
</protein>
<evidence type="ECO:0000256" key="1">
    <source>
        <dbReference type="ARBA" id="ARBA00004123"/>
    </source>
</evidence>
<dbReference type="OrthoDB" id="3597252at2759"/>
<proteinExistence type="predicted"/>
<sequence>MDVDRKLNKALEAANDAMQHLSVSPDFTNLDYAHIDRLLARVVDLPTEANQRNTRRNLLVVRQWMVQKGPAVILLEVLGQLFWRLGELNGKQFERFKAGLENQSSYISLVQDQRAVAIVVQRIRHIQKSKSDACQDFLVELSDGSDIKSESPTPMRHMPSPGKAPISIPVPVSEPESTAFGIGLIKFLPSSSSNLWKNDMEHLLIDFYINGICPGRTPITKSNAYITLLRIADTCPSTRFALLSLSASYIEDYVHAEKERYHQAHLFYMTEALQSLARQITAGDSFDACLATSMLLLHHDAVNNVDESNMCWSVHASIFDTIPPNQINPLCDAASFIRYQLILARTSQTGAQLRNTKLHSLETAEWYDMIPQNEAQCINGVLGLSPQLLFLISSITALSADKSSSIMAHKLSYAQMQDAQLQALRQWTTEVTGSAHEIVLATAETYRLAAQIYLRCRLYGYTRFHPAVAELSDALISLILSLPVTGPLYTAIYPIWPLWIACLTCNADKRDRLYQRVVPIREGDKSTLPAVLRRVSGLRSWLARQNTEVHRHEGWWDEMLEPDSSAHAIRTDRLLCLG</sequence>
<evidence type="ECO:0000256" key="2">
    <source>
        <dbReference type="ARBA" id="ARBA00023242"/>
    </source>
</evidence>
<dbReference type="GO" id="GO:0045944">
    <property type="term" value="P:positive regulation of transcription by RNA polymerase II"/>
    <property type="evidence" value="ECO:0007669"/>
    <property type="project" value="TreeGrafter"/>
</dbReference>
<keyword evidence="2" id="KW-0539">Nucleus</keyword>
<accession>A0A6A6R8H2</accession>
<evidence type="ECO:0000313" key="3">
    <source>
        <dbReference type="EMBL" id="KAF2500053.1"/>
    </source>
</evidence>
<dbReference type="Proteomes" id="UP000799750">
    <property type="component" value="Unassembled WGS sequence"/>
</dbReference>
<dbReference type="GO" id="GO:0003700">
    <property type="term" value="F:DNA-binding transcription factor activity"/>
    <property type="evidence" value="ECO:0007669"/>
    <property type="project" value="TreeGrafter"/>
</dbReference>
<reference evidence="3" key="1">
    <citation type="journal article" date="2020" name="Stud. Mycol.">
        <title>101 Dothideomycetes genomes: a test case for predicting lifestyles and emergence of pathogens.</title>
        <authorList>
            <person name="Haridas S."/>
            <person name="Albert R."/>
            <person name="Binder M."/>
            <person name="Bloem J."/>
            <person name="Labutti K."/>
            <person name="Salamov A."/>
            <person name="Andreopoulos B."/>
            <person name="Baker S."/>
            <person name="Barry K."/>
            <person name="Bills G."/>
            <person name="Bluhm B."/>
            <person name="Cannon C."/>
            <person name="Castanera R."/>
            <person name="Culley D."/>
            <person name="Daum C."/>
            <person name="Ezra D."/>
            <person name="Gonzalez J."/>
            <person name="Henrissat B."/>
            <person name="Kuo A."/>
            <person name="Liang C."/>
            <person name="Lipzen A."/>
            <person name="Lutzoni F."/>
            <person name="Magnuson J."/>
            <person name="Mondo S."/>
            <person name="Nolan M."/>
            <person name="Ohm R."/>
            <person name="Pangilinan J."/>
            <person name="Park H.-J."/>
            <person name="Ramirez L."/>
            <person name="Alfaro M."/>
            <person name="Sun H."/>
            <person name="Tritt A."/>
            <person name="Yoshinaga Y."/>
            <person name="Zwiers L.-H."/>
            <person name="Turgeon B."/>
            <person name="Goodwin S."/>
            <person name="Spatafora J."/>
            <person name="Crous P."/>
            <person name="Grigoriev I."/>
        </authorList>
    </citation>
    <scope>NUCLEOTIDE SEQUENCE</scope>
    <source>
        <strain evidence="3">CBS 269.34</strain>
    </source>
</reference>
<dbReference type="InterPro" id="IPR021858">
    <property type="entry name" value="Fun_TF"/>
</dbReference>
<keyword evidence="4" id="KW-1185">Reference proteome</keyword>
<dbReference type="PANTHER" id="PTHR37534">
    <property type="entry name" value="TRANSCRIPTIONAL ACTIVATOR PROTEIN UGA3"/>
    <property type="match status" value="1"/>
</dbReference>
<gene>
    <name evidence="3" type="ORF">BU16DRAFT_501602</name>
</gene>